<dbReference type="PANTHER" id="PTHR43172">
    <property type="entry name" value="ADENYLOSUCCINATE LYASE"/>
    <property type="match status" value="1"/>
</dbReference>
<dbReference type="FunFam" id="1.20.200.10:FF:000008">
    <property type="entry name" value="Adenylosuccinate lyase"/>
    <property type="match status" value="1"/>
</dbReference>
<dbReference type="InterPro" id="IPR020557">
    <property type="entry name" value="Fumarate_lyase_CS"/>
</dbReference>
<comment type="catalytic activity">
    <reaction evidence="8">
        <text>(2S)-2-[5-amino-1-(5-phospho-beta-D-ribosyl)imidazole-4-carboxamido]succinate = 5-amino-1-(5-phospho-beta-D-ribosyl)imidazole-4-carboxamide + fumarate</text>
        <dbReference type="Rhea" id="RHEA:23920"/>
        <dbReference type="ChEBI" id="CHEBI:29806"/>
        <dbReference type="ChEBI" id="CHEBI:58443"/>
        <dbReference type="ChEBI" id="CHEBI:58475"/>
        <dbReference type="EC" id="4.3.2.2"/>
    </reaction>
    <physiologicalReaction direction="left-to-right" evidence="8">
        <dbReference type="Rhea" id="RHEA:23921"/>
    </physiologicalReaction>
</comment>
<evidence type="ECO:0000256" key="12">
    <source>
        <dbReference type="RuleBase" id="RU361172"/>
    </source>
</evidence>
<dbReference type="GO" id="GO:0044208">
    <property type="term" value="P:'de novo' AMP biosynthetic process"/>
    <property type="evidence" value="ECO:0007669"/>
    <property type="project" value="UniProtKB-UniPathway"/>
</dbReference>
<dbReference type="Gene3D" id="1.10.275.10">
    <property type="entry name" value="Fumarase/aspartase (N-terminal domain)"/>
    <property type="match status" value="1"/>
</dbReference>
<dbReference type="EMBL" id="AP011737">
    <property type="protein sequence ID" value="BAL56069.1"/>
    <property type="molecule type" value="Genomic_DNA"/>
</dbReference>
<dbReference type="AlphaFoldDB" id="H5SIT3"/>
<dbReference type="GO" id="GO:0006189">
    <property type="term" value="P:'de novo' IMP biosynthetic process"/>
    <property type="evidence" value="ECO:0007669"/>
    <property type="project" value="UniProtKB-UniPathway"/>
</dbReference>
<dbReference type="InterPro" id="IPR024083">
    <property type="entry name" value="Fumarase/histidase_N"/>
</dbReference>
<comment type="similarity">
    <text evidence="3 12">Belongs to the lyase 1 family. Adenylosuccinate lyase subfamily.</text>
</comment>
<evidence type="ECO:0000313" key="14">
    <source>
        <dbReference type="EMBL" id="BAL56069.1"/>
    </source>
</evidence>
<organism evidence="14">
    <name type="scientific">uncultured Acidobacteriota bacterium</name>
    <dbReference type="NCBI Taxonomy" id="171953"/>
    <lineage>
        <taxon>Bacteria</taxon>
        <taxon>Pseudomonadati</taxon>
        <taxon>Acidobacteriota</taxon>
        <taxon>environmental samples</taxon>
    </lineage>
</organism>
<comment type="pathway">
    <text evidence="1 12">Purine metabolism; IMP biosynthesis via de novo pathway; 5-amino-1-(5-phospho-D-ribosyl)imidazole-4-carboxamide from 5-amino-1-(5-phospho-D-ribosyl)imidazole-4-carboxylate: step 2/2.</text>
</comment>
<protein>
    <recommendedName>
        <fullName evidence="5 11">Adenylosuccinate lyase</fullName>
        <shortName evidence="12">ASL</shortName>
        <ecNumber evidence="4 11">4.3.2.2</ecNumber>
    </recommendedName>
    <alternativeName>
        <fullName evidence="9 12">Adenylosuccinase</fullName>
    </alternativeName>
</protein>
<dbReference type="PRINTS" id="PR00145">
    <property type="entry name" value="ARGSUCLYASE"/>
</dbReference>
<dbReference type="FunFam" id="1.10.40.30:FF:000007">
    <property type="entry name" value="Adenylosuccinate lyase"/>
    <property type="match status" value="1"/>
</dbReference>
<dbReference type="SUPFAM" id="SSF48557">
    <property type="entry name" value="L-aspartase-like"/>
    <property type="match status" value="1"/>
</dbReference>
<dbReference type="UniPathway" id="UPA00074">
    <property type="reaction ID" value="UER00132"/>
</dbReference>
<name>H5SIT3_9BACT</name>
<dbReference type="InterPro" id="IPR000362">
    <property type="entry name" value="Fumarate_lyase_fam"/>
</dbReference>
<dbReference type="GO" id="GO:0005829">
    <property type="term" value="C:cytosol"/>
    <property type="evidence" value="ECO:0007669"/>
    <property type="project" value="TreeGrafter"/>
</dbReference>
<proteinExistence type="inferred from homology"/>
<evidence type="ECO:0000256" key="7">
    <source>
        <dbReference type="ARBA" id="ARBA00023239"/>
    </source>
</evidence>
<evidence type="ECO:0000256" key="11">
    <source>
        <dbReference type="NCBIfam" id="TIGR00928"/>
    </source>
</evidence>
<dbReference type="InterPro" id="IPR019468">
    <property type="entry name" value="AdenyloSucc_lyase_C"/>
</dbReference>
<evidence type="ECO:0000256" key="1">
    <source>
        <dbReference type="ARBA" id="ARBA00004706"/>
    </source>
</evidence>
<dbReference type="PROSITE" id="PS00163">
    <property type="entry name" value="FUMARATE_LYASES"/>
    <property type="match status" value="1"/>
</dbReference>
<comment type="catalytic activity">
    <reaction evidence="10">
        <text>N(6)-(1,2-dicarboxyethyl)-AMP = fumarate + AMP</text>
        <dbReference type="Rhea" id="RHEA:16853"/>
        <dbReference type="ChEBI" id="CHEBI:29806"/>
        <dbReference type="ChEBI" id="CHEBI:57567"/>
        <dbReference type="ChEBI" id="CHEBI:456215"/>
        <dbReference type="EC" id="4.3.2.2"/>
    </reaction>
    <physiologicalReaction direction="left-to-right" evidence="10">
        <dbReference type="Rhea" id="RHEA:16854"/>
    </physiologicalReaction>
</comment>
<evidence type="ECO:0000256" key="9">
    <source>
        <dbReference type="ARBA" id="ARBA00030717"/>
    </source>
</evidence>
<evidence type="ECO:0000256" key="3">
    <source>
        <dbReference type="ARBA" id="ARBA00008273"/>
    </source>
</evidence>
<dbReference type="Gene3D" id="1.20.200.10">
    <property type="entry name" value="Fumarase/aspartase (Central domain)"/>
    <property type="match status" value="1"/>
</dbReference>
<feature type="domain" description="Adenylosuccinate lyase C-terminal" evidence="13">
    <location>
        <begin position="349"/>
        <end position="429"/>
    </location>
</feature>
<dbReference type="PRINTS" id="PR00149">
    <property type="entry name" value="FUMRATELYASE"/>
</dbReference>
<dbReference type="InterPro" id="IPR008948">
    <property type="entry name" value="L-Aspartase-like"/>
</dbReference>
<evidence type="ECO:0000256" key="2">
    <source>
        <dbReference type="ARBA" id="ARBA00004734"/>
    </source>
</evidence>
<keyword evidence="7 12" id="KW-0456">Lyase</keyword>
<dbReference type="Pfam" id="PF10397">
    <property type="entry name" value="ADSL_C"/>
    <property type="match status" value="1"/>
</dbReference>
<dbReference type="GO" id="GO:0004018">
    <property type="term" value="F:N6-(1,2-dicarboxyethyl)AMP AMP-lyase (fumarate-forming) activity"/>
    <property type="evidence" value="ECO:0007669"/>
    <property type="project" value="UniProtKB-UniRule"/>
</dbReference>
<reference evidence="14" key="1">
    <citation type="journal article" date="2005" name="Environ. Microbiol.">
        <title>Genetic and functional properties of uncultivated thermophilic crenarchaeotes from a subsurface gold mine as revealed by analysis of genome fragments.</title>
        <authorList>
            <person name="Nunoura T."/>
            <person name="Hirayama H."/>
            <person name="Takami H."/>
            <person name="Oida H."/>
            <person name="Nishi S."/>
            <person name="Shimamura S."/>
            <person name="Suzuki Y."/>
            <person name="Inagaki F."/>
            <person name="Takai K."/>
            <person name="Nealson K.H."/>
            <person name="Horikoshi K."/>
        </authorList>
    </citation>
    <scope>NUCLEOTIDE SEQUENCE</scope>
</reference>
<evidence type="ECO:0000256" key="5">
    <source>
        <dbReference type="ARBA" id="ARBA00017058"/>
    </source>
</evidence>
<dbReference type="UniPathway" id="UPA00075">
    <property type="reaction ID" value="UER00336"/>
</dbReference>
<reference evidence="14" key="2">
    <citation type="journal article" date="2012" name="PLoS ONE">
        <title>A Deeply Branching Thermophilic Bacterium with an Ancient Acetyl-CoA Pathway Dominates a Subsurface Ecosystem.</title>
        <authorList>
            <person name="Takami H."/>
            <person name="Noguchi H."/>
            <person name="Takaki Y."/>
            <person name="Uchiyama I."/>
            <person name="Toyoda A."/>
            <person name="Nishi S."/>
            <person name="Chee G.-J."/>
            <person name="Arai W."/>
            <person name="Nunoura T."/>
            <person name="Itoh T."/>
            <person name="Hattori M."/>
            <person name="Takai K."/>
        </authorList>
    </citation>
    <scope>NUCLEOTIDE SEQUENCE</scope>
</reference>
<dbReference type="PANTHER" id="PTHR43172:SF1">
    <property type="entry name" value="ADENYLOSUCCINATE LYASE"/>
    <property type="match status" value="1"/>
</dbReference>
<evidence type="ECO:0000256" key="10">
    <source>
        <dbReference type="ARBA" id="ARBA00049115"/>
    </source>
</evidence>
<evidence type="ECO:0000256" key="4">
    <source>
        <dbReference type="ARBA" id="ARBA00012339"/>
    </source>
</evidence>
<dbReference type="NCBIfam" id="TIGR00928">
    <property type="entry name" value="purB"/>
    <property type="match status" value="1"/>
</dbReference>
<dbReference type="GO" id="GO:0070626">
    <property type="term" value="F:(S)-2-(5-amino-1-(5-phospho-D-ribosyl)imidazole-4-carboxamido) succinate lyase (fumarate-forming) activity"/>
    <property type="evidence" value="ECO:0007669"/>
    <property type="project" value="TreeGrafter"/>
</dbReference>
<dbReference type="InterPro" id="IPR022761">
    <property type="entry name" value="Fumarate_lyase_N"/>
</dbReference>
<dbReference type="Gene3D" id="1.10.40.30">
    <property type="entry name" value="Fumarase/aspartase (C-terminal domain)"/>
    <property type="match status" value="1"/>
</dbReference>
<dbReference type="FunFam" id="1.10.275.10:FF:000006">
    <property type="entry name" value="Adenylosuccinate lyase"/>
    <property type="match status" value="1"/>
</dbReference>
<dbReference type="Pfam" id="PF00206">
    <property type="entry name" value="Lyase_1"/>
    <property type="match status" value="1"/>
</dbReference>
<accession>H5SIT3</accession>
<evidence type="ECO:0000259" key="13">
    <source>
        <dbReference type="SMART" id="SM00998"/>
    </source>
</evidence>
<sequence>MIPRYTLPEMGAIWSEENKFRTWLEVELAVCEVLAERGRIPRSALEQIRARARVDVARIHEIERTTRHDVIAFLSAVAEAVGPEARYIHLGLTSSDVVDTATALLLRASADLILARLERLAEVLRRRAFEFKDTPMVGRTHGVHAEPITFGLKLALWYAETERNRERVRRAREQISVGKISGAVGTFAHLDPEVEEAVCRRLGLRPEPISSQIIPRDRHAEFLAALALVAASLEKIALEIRHLQRTEVREAEEFFAVGQKGSSAMPHKRNPITAEQICGLARVVRANLHAALENIPLWHERDISHSSVERLILPESCILTDYLLHRTTELLERLVVSPERMRANLEATRGLIFSGALLLALTERGLSREQAYVLVQRHAMRAWDEGADFRDLVRADPEIRARLAPSEIEEIFRLDRALRHVDAIFRRVFGEAARPARTEGDGAS</sequence>
<evidence type="ECO:0000256" key="6">
    <source>
        <dbReference type="ARBA" id="ARBA00022755"/>
    </source>
</evidence>
<evidence type="ECO:0000256" key="8">
    <source>
        <dbReference type="ARBA" id="ARBA00024477"/>
    </source>
</evidence>
<keyword evidence="6 12" id="KW-0658">Purine biosynthesis</keyword>
<dbReference type="EC" id="4.3.2.2" evidence="4 11"/>
<comment type="pathway">
    <text evidence="2 12">Purine metabolism; AMP biosynthesis via de novo pathway; AMP from IMP: step 2/2.</text>
</comment>
<dbReference type="InterPro" id="IPR004769">
    <property type="entry name" value="Pur_lyase"/>
</dbReference>
<dbReference type="CDD" id="cd01360">
    <property type="entry name" value="Adenylsuccinate_lyase_1"/>
    <property type="match status" value="1"/>
</dbReference>
<gene>
    <name evidence="14" type="ORF">HGMM_F34F02C06</name>
</gene>
<dbReference type="SMART" id="SM00998">
    <property type="entry name" value="ADSL_C"/>
    <property type="match status" value="1"/>
</dbReference>